<dbReference type="InterPro" id="IPR023214">
    <property type="entry name" value="HAD_sf"/>
</dbReference>
<dbReference type="EMBL" id="CM035417">
    <property type="protein sequence ID" value="KAH7422572.1"/>
    <property type="molecule type" value="Genomic_DNA"/>
</dbReference>
<keyword evidence="3" id="KW-1133">Transmembrane helix</keyword>
<dbReference type="Gene3D" id="3.40.50.1000">
    <property type="entry name" value="HAD superfamily/HAD-like"/>
    <property type="match status" value="1"/>
</dbReference>
<dbReference type="PANTHER" id="PTHR31284:SF10">
    <property type="entry name" value="ACID PHOSPHATASE-LIKE PROTEIN"/>
    <property type="match status" value="1"/>
</dbReference>
<sequence length="374" mass="40850">MSVPDGEGSTPDNLHPVENAPIHNLSDGSASGSMSDGEGSTPDNLHPVENAPIHNLSDGSASGSMSLLDGEGSTPDELHPVEYAPIHNLSDGSVSGYQSLYSSFFGSHLNLGDGSGINLSSSAINVIISVLVAFGIFLVTVFIILTVMLSACEQKHSVMFNDSSISKHCISYRLNLELNNIQESAVPSECLYHFSHYVHGDQYIKDFEAVIQSARNYLKGLKTCSNENYTLVLDIDETALSNFLSPTQRVETFMSATPIKGSQSIPLVPMLDLYNELSAANWHIIFLSERPTSAQNATVKDLLSAGFTRWTLLILRSENEASMTVKEYKSKKRMELEQKGYHIKSVIGDQWSDITGPATGDQRFKLPNPIYQVL</sequence>
<keyword evidence="1" id="KW-0732">Signal</keyword>
<dbReference type="InterPro" id="IPR005519">
    <property type="entry name" value="Acid_phosphat_B-like"/>
</dbReference>
<dbReference type="Proteomes" id="UP000825935">
    <property type="component" value="Chromosome 12"/>
</dbReference>
<feature type="transmembrane region" description="Helical" evidence="3">
    <location>
        <begin position="126"/>
        <end position="149"/>
    </location>
</feature>
<dbReference type="InterPro" id="IPR036412">
    <property type="entry name" value="HAD-like_sf"/>
</dbReference>
<name>A0A8T2TIW0_CERRI</name>
<dbReference type="SUPFAM" id="SSF56784">
    <property type="entry name" value="HAD-like"/>
    <property type="match status" value="1"/>
</dbReference>
<protein>
    <recommendedName>
        <fullName evidence="6">Acid phosphatase</fullName>
    </recommendedName>
</protein>
<keyword evidence="3" id="KW-0812">Transmembrane</keyword>
<evidence type="ECO:0000256" key="3">
    <source>
        <dbReference type="SAM" id="Phobius"/>
    </source>
</evidence>
<dbReference type="PANTHER" id="PTHR31284">
    <property type="entry name" value="ACID PHOSPHATASE-LIKE PROTEIN"/>
    <property type="match status" value="1"/>
</dbReference>
<evidence type="ECO:0008006" key="6">
    <source>
        <dbReference type="Google" id="ProtNLM"/>
    </source>
</evidence>
<evidence type="ECO:0000256" key="1">
    <source>
        <dbReference type="ARBA" id="ARBA00022729"/>
    </source>
</evidence>
<comment type="caution">
    <text evidence="4">The sequence shown here is derived from an EMBL/GenBank/DDBJ whole genome shotgun (WGS) entry which is preliminary data.</text>
</comment>
<proteinExistence type="predicted"/>
<keyword evidence="5" id="KW-1185">Reference proteome</keyword>
<evidence type="ECO:0000313" key="5">
    <source>
        <dbReference type="Proteomes" id="UP000825935"/>
    </source>
</evidence>
<feature type="compositionally biased region" description="Low complexity" evidence="2">
    <location>
        <begin position="26"/>
        <end position="40"/>
    </location>
</feature>
<keyword evidence="3" id="KW-0472">Membrane</keyword>
<gene>
    <name evidence="4" type="ORF">KP509_12G015000</name>
</gene>
<evidence type="ECO:0000256" key="2">
    <source>
        <dbReference type="SAM" id="MobiDB-lite"/>
    </source>
</evidence>
<dbReference type="OrthoDB" id="1900337at2759"/>
<accession>A0A8T2TIW0</accession>
<feature type="region of interest" description="Disordered" evidence="2">
    <location>
        <begin position="1"/>
        <end position="79"/>
    </location>
</feature>
<dbReference type="OMA" id="FVLRLYM"/>
<reference evidence="4" key="1">
    <citation type="submission" date="2021-08" db="EMBL/GenBank/DDBJ databases">
        <title>WGS assembly of Ceratopteris richardii.</title>
        <authorList>
            <person name="Marchant D.B."/>
            <person name="Chen G."/>
            <person name="Jenkins J."/>
            <person name="Shu S."/>
            <person name="Leebens-Mack J."/>
            <person name="Grimwood J."/>
            <person name="Schmutz J."/>
            <person name="Soltis P."/>
            <person name="Soltis D."/>
            <person name="Chen Z.-H."/>
        </authorList>
    </citation>
    <scope>NUCLEOTIDE SEQUENCE</scope>
    <source>
        <strain evidence="4">Whitten #5841</strain>
        <tissue evidence="4">Leaf</tissue>
    </source>
</reference>
<organism evidence="4 5">
    <name type="scientific">Ceratopteris richardii</name>
    <name type="common">Triangle waterfern</name>
    <dbReference type="NCBI Taxonomy" id="49495"/>
    <lineage>
        <taxon>Eukaryota</taxon>
        <taxon>Viridiplantae</taxon>
        <taxon>Streptophyta</taxon>
        <taxon>Embryophyta</taxon>
        <taxon>Tracheophyta</taxon>
        <taxon>Polypodiopsida</taxon>
        <taxon>Polypodiidae</taxon>
        <taxon>Polypodiales</taxon>
        <taxon>Pteridineae</taxon>
        <taxon>Pteridaceae</taxon>
        <taxon>Parkerioideae</taxon>
        <taxon>Ceratopteris</taxon>
    </lineage>
</organism>
<dbReference type="AlphaFoldDB" id="A0A8T2TIW0"/>
<dbReference type="Pfam" id="PF03767">
    <property type="entry name" value="Acid_phosphat_B"/>
    <property type="match status" value="1"/>
</dbReference>
<evidence type="ECO:0000313" key="4">
    <source>
        <dbReference type="EMBL" id="KAH7422572.1"/>
    </source>
</evidence>